<proteinExistence type="inferred from homology"/>
<keyword evidence="4" id="KW-1185">Reference proteome</keyword>
<name>A0A151Z7D8_TIELA</name>
<dbReference type="PRINTS" id="PR00190">
    <property type="entry name" value="ACTIN"/>
</dbReference>
<dbReference type="SMART" id="SM00268">
    <property type="entry name" value="ACTIN"/>
    <property type="match status" value="1"/>
</dbReference>
<dbReference type="GO" id="GO:0005856">
    <property type="term" value="C:cytoskeleton"/>
    <property type="evidence" value="ECO:0007669"/>
    <property type="project" value="UniProtKB-ARBA"/>
</dbReference>
<sequence>MTDSPLNSKSNRERMTEILFEKFNVPSLHICNSAVASMFASGLSNGIVLDSGDGCTHVVPVYDGYSLPHAILPFEISGKDLTNHLVKLLMEKDFAFTTTSEKLLVRDIKEKLAYVALDYNQELKGNEKDIEKTYELPDGTDLSIGNHRFRCTEPLFKSELLNSNSSGGIHELIHNSILKCNGDLRKDMYSNILLSGGNTMIDRLSERLKHEITLLAPPGTTVNIISPPDRSFSTWIGASMLASSESFQQKLITKKEYKEYGATIIHQKCF</sequence>
<evidence type="ECO:0000256" key="1">
    <source>
        <dbReference type="ARBA" id="ARBA00025474"/>
    </source>
</evidence>
<dbReference type="Proteomes" id="UP000076078">
    <property type="component" value="Unassembled WGS sequence"/>
</dbReference>
<dbReference type="Gene3D" id="3.30.420.40">
    <property type="match status" value="3"/>
</dbReference>
<reference evidence="3 4" key="1">
    <citation type="submission" date="2015-12" db="EMBL/GenBank/DDBJ databases">
        <title>Dictyostelia acquired genes for synthesis and detection of signals that induce cell-type specialization by lateral gene transfer from prokaryotes.</title>
        <authorList>
            <person name="Gloeckner G."/>
            <person name="Schaap P."/>
        </authorList>
    </citation>
    <scope>NUCLEOTIDE SEQUENCE [LARGE SCALE GENOMIC DNA]</scope>
    <source>
        <strain evidence="3 4">TK</strain>
    </source>
</reference>
<evidence type="ECO:0000313" key="4">
    <source>
        <dbReference type="Proteomes" id="UP000076078"/>
    </source>
</evidence>
<dbReference type="InterPro" id="IPR004000">
    <property type="entry name" value="Actin"/>
</dbReference>
<dbReference type="Gene3D" id="3.90.640.10">
    <property type="entry name" value="Actin, Chain A, domain 4"/>
    <property type="match status" value="1"/>
</dbReference>
<dbReference type="AlphaFoldDB" id="A0A151Z7D8"/>
<comment type="caution">
    <text evidence="3">The sequence shown here is derived from an EMBL/GenBank/DDBJ whole genome shotgun (WGS) entry which is preliminary data.</text>
</comment>
<dbReference type="SUPFAM" id="SSF53067">
    <property type="entry name" value="Actin-like ATPase domain"/>
    <property type="match status" value="2"/>
</dbReference>
<dbReference type="STRING" id="361077.A0A151Z7D8"/>
<dbReference type="OMA" id="HRFRCTE"/>
<dbReference type="OrthoDB" id="27221at2759"/>
<dbReference type="PANTHER" id="PTHR11937">
    <property type="entry name" value="ACTIN"/>
    <property type="match status" value="1"/>
</dbReference>
<gene>
    <name evidence="3" type="ORF">DLAC_09854</name>
</gene>
<dbReference type="EMBL" id="LODT01000039">
    <property type="protein sequence ID" value="KYQ89879.1"/>
    <property type="molecule type" value="Genomic_DNA"/>
</dbReference>
<dbReference type="GO" id="GO:0016192">
    <property type="term" value="P:vesicle-mediated transport"/>
    <property type="evidence" value="ECO:0007669"/>
    <property type="project" value="UniProtKB-ARBA"/>
</dbReference>
<evidence type="ECO:0000256" key="2">
    <source>
        <dbReference type="RuleBase" id="RU000487"/>
    </source>
</evidence>
<organism evidence="3 4">
    <name type="scientific">Tieghemostelium lacteum</name>
    <name type="common">Slime mold</name>
    <name type="synonym">Dictyostelium lacteum</name>
    <dbReference type="NCBI Taxonomy" id="361077"/>
    <lineage>
        <taxon>Eukaryota</taxon>
        <taxon>Amoebozoa</taxon>
        <taxon>Evosea</taxon>
        <taxon>Eumycetozoa</taxon>
        <taxon>Dictyostelia</taxon>
        <taxon>Dictyosteliales</taxon>
        <taxon>Raperosteliaceae</taxon>
        <taxon>Tieghemostelium</taxon>
    </lineage>
</organism>
<dbReference type="FunFam" id="3.30.420.40:FF:000058">
    <property type="entry name" value="Putative actin-related protein 5"/>
    <property type="match status" value="1"/>
</dbReference>
<accession>A0A151Z7D8</accession>
<dbReference type="InterPro" id="IPR043129">
    <property type="entry name" value="ATPase_NBD"/>
</dbReference>
<dbReference type="FunFam" id="3.90.640.10:FF:000007">
    <property type="entry name" value="Actin like 7B"/>
    <property type="match status" value="1"/>
</dbReference>
<comment type="similarity">
    <text evidence="2">Belongs to the actin family.</text>
</comment>
<protein>
    <submittedName>
        <fullName evidence="3">Actin</fullName>
    </submittedName>
</protein>
<dbReference type="Pfam" id="PF00022">
    <property type="entry name" value="Actin"/>
    <property type="match status" value="1"/>
</dbReference>
<evidence type="ECO:0000313" key="3">
    <source>
        <dbReference type="EMBL" id="KYQ89879.1"/>
    </source>
</evidence>
<comment type="function">
    <text evidence="1">Actins are highly conserved proteins that are involved in various types of cell motility and are ubiquitously expressed in all eukaryotic cells. Multiple isoforms are involved in various cellular functions such as cytoskeleton structure, cell mobility, chromosome movement and muscle contraction.</text>
</comment>
<dbReference type="InParanoid" id="A0A151Z7D8"/>